<dbReference type="NCBIfam" id="TIGR02727">
    <property type="entry name" value="MTHFS_bact"/>
    <property type="match status" value="1"/>
</dbReference>
<evidence type="ECO:0000256" key="3">
    <source>
        <dbReference type="ARBA" id="ARBA00022840"/>
    </source>
</evidence>
<comment type="similarity">
    <text evidence="1 5">Belongs to the 5-formyltetrahydrofolate cyclo-ligase family.</text>
</comment>
<dbReference type="Pfam" id="PF01812">
    <property type="entry name" value="5-FTHF_cyc-lig"/>
    <property type="match status" value="1"/>
</dbReference>
<dbReference type="PANTHER" id="PTHR23407:SF1">
    <property type="entry name" value="5-FORMYLTETRAHYDROFOLATE CYCLO-LIGASE"/>
    <property type="match status" value="1"/>
</dbReference>
<dbReference type="PIRSF" id="PIRSF006806">
    <property type="entry name" value="FTHF_cligase"/>
    <property type="match status" value="1"/>
</dbReference>
<dbReference type="InterPro" id="IPR037171">
    <property type="entry name" value="NagB/RpiA_transferase-like"/>
</dbReference>
<dbReference type="Gene3D" id="3.40.50.10420">
    <property type="entry name" value="NagB/RpiA/CoA transferase-like"/>
    <property type="match status" value="1"/>
</dbReference>
<evidence type="ECO:0000256" key="5">
    <source>
        <dbReference type="RuleBase" id="RU361279"/>
    </source>
</evidence>
<dbReference type="Proteomes" id="UP000280792">
    <property type="component" value="Unassembled WGS sequence"/>
</dbReference>
<proteinExistence type="inferred from homology"/>
<feature type="binding site" evidence="4">
    <location>
        <begin position="137"/>
        <end position="145"/>
    </location>
    <ligand>
        <name>ATP</name>
        <dbReference type="ChEBI" id="CHEBI:30616"/>
    </ligand>
</feature>
<comment type="cofactor">
    <cofactor evidence="5">
        <name>Mg(2+)</name>
        <dbReference type="ChEBI" id="CHEBI:18420"/>
    </cofactor>
</comment>
<dbReference type="GO" id="GO:0005524">
    <property type="term" value="F:ATP binding"/>
    <property type="evidence" value="ECO:0007669"/>
    <property type="project" value="UniProtKB-KW"/>
</dbReference>
<comment type="caution">
    <text evidence="6">The sequence shown here is derived from an EMBL/GenBank/DDBJ whole genome shotgun (WGS) entry which is preliminary data.</text>
</comment>
<evidence type="ECO:0000256" key="4">
    <source>
        <dbReference type="PIRSR" id="PIRSR006806-1"/>
    </source>
</evidence>
<dbReference type="GO" id="GO:0035999">
    <property type="term" value="P:tetrahydrofolate interconversion"/>
    <property type="evidence" value="ECO:0007669"/>
    <property type="project" value="TreeGrafter"/>
</dbReference>
<dbReference type="InterPro" id="IPR002698">
    <property type="entry name" value="FTHF_cligase"/>
</dbReference>
<evidence type="ECO:0000256" key="2">
    <source>
        <dbReference type="ARBA" id="ARBA00022741"/>
    </source>
</evidence>
<accession>A0A3P3VJU8</accession>
<dbReference type="InterPro" id="IPR024185">
    <property type="entry name" value="FTHF_cligase-like_sf"/>
</dbReference>
<keyword evidence="5" id="KW-0479">Metal-binding</keyword>
<keyword evidence="6" id="KW-0436">Ligase</keyword>
<reference evidence="6 7" key="1">
    <citation type="submission" date="2018-08" db="EMBL/GenBank/DDBJ databases">
        <authorList>
            <person name="Khan S.A."/>
        </authorList>
    </citation>
    <scope>NUCLEOTIDE SEQUENCE [LARGE SCALE GENOMIC DNA]</scope>
    <source>
        <strain evidence="6 7">GTF-13</strain>
    </source>
</reference>
<organism evidence="6 7">
    <name type="scientific">Aestuariirhabdus litorea</name>
    <dbReference type="NCBI Taxonomy" id="2528527"/>
    <lineage>
        <taxon>Bacteria</taxon>
        <taxon>Pseudomonadati</taxon>
        <taxon>Pseudomonadota</taxon>
        <taxon>Gammaproteobacteria</taxon>
        <taxon>Oceanospirillales</taxon>
        <taxon>Aestuariirhabdaceae</taxon>
        <taxon>Aestuariirhabdus</taxon>
    </lineage>
</organism>
<evidence type="ECO:0000256" key="1">
    <source>
        <dbReference type="ARBA" id="ARBA00010638"/>
    </source>
</evidence>
<gene>
    <name evidence="6" type="ORF">D0544_14170</name>
</gene>
<feature type="binding site" evidence="4">
    <location>
        <position position="57"/>
    </location>
    <ligand>
        <name>substrate</name>
    </ligand>
</feature>
<dbReference type="SUPFAM" id="SSF100950">
    <property type="entry name" value="NagB/RpiA/CoA transferase-like"/>
    <property type="match status" value="1"/>
</dbReference>
<feature type="binding site" evidence="4">
    <location>
        <position position="52"/>
    </location>
    <ligand>
        <name>substrate</name>
    </ligand>
</feature>
<dbReference type="EC" id="6.3.3.2" evidence="5"/>
<keyword evidence="5" id="KW-0460">Magnesium</keyword>
<sequence length="206" mass="23648">MMQLSRQQLRQQLRQRRNALSAREQREASARLCARLANHPTFVRSQRIALYLANDGEIDATPLLQRAWSMGKQCFLPVLKPGSWNELWFAPFEAGTLLTPNRYGIEEPRLHHGQHPPAWSLDLVLMPLVGFDTEGNRLGMGGGYYDRSFAFLRRPRPVHQPRLIGLAHECQRVDELPCDSWDIPLSEIITDRNRYCAERSSAETAD</sequence>
<reference evidence="6 7" key="2">
    <citation type="submission" date="2018-12" db="EMBL/GenBank/DDBJ databases">
        <title>Simiduia agarivorans gen. nov., sp. nov., a marine, agarolytic bacterium isolated from shallow coastal water from Keelung, Taiwan.</title>
        <authorList>
            <person name="Shieh W.Y."/>
        </authorList>
    </citation>
    <scope>NUCLEOTIDE SEQUENCE [LARGE SCALE GENOMIC DNA]</scope>
    <source>
        <strain evidence="6 7">GTF-13</strain>
    </source>
</reference>
<evidence type="ECO:0000313" key="7">
    <source>
        <dbReference type="Proteomes" id="UP000280792"/>
    </source>
</evidence>
<feature type="binding site" evidence="4">
    <location>
        <begin position="6"/>
        <end position="10"/>
    </location>
    <ligand>
        <name>ATP</name>
        <dbReference type="ChEBI" id="CHEBI:30616"/>
    </ligand>
</feature>
<dbReference type="AlphaFoldDB" id="A0A3P3VJU8"/>
<dbReference type="GO" id="GO:0046872">
    <property type="term" value="F:metal ion binding"/>
    <property type="evidence" value="ECO:0007669"/>
    <property type="project" value="UniProtKB-KW"/>
</dbReference>
<comment type="catalytic activity">
    <reaction evidence="5">
        <text>(6S)-5-formyl-5,6,7,8-tetrahydrofolate + ATP = (6R)-5,10-methenyltetrahydrofolate + ADP + phosphate</text>
        <dbReference type="Rhea" id="RHEA:10488"/>
        <dbReference type="ChEBI" id="CHEBI:30616"/>
        <dbReference type="ChEBI" id="CHEBI:43474"/>
        <dbReference type="ChEBI" id="CHEBI:57455"/>
        <dbReference type="ChEBI" id="CHEBI:57457"/>
        <dbReference type="ChEBI" id="CHEBI:456216"/>
        <dbReference type="EC" id="6.3.3.2"/>
    </reaction>
</comment>
<protein>
    <recommendedName>
        <fullName evidence="5">5-formyltetrahydrofolate cyclo-ligase</fullName>
        <ecNumber evidence="5">6.3.3.2</ecNumber>
    </recommendedName>
</protein>
<dbReference type="GO" id="GO:0030272">
    <property type="term" value="F:5-formyltetrahydrofolate cyclo-ligase activity"/>
    <property type="evidence" value="ECO:0007669"/>
    <property type="project" value="UniProtKB-EC"/>
</dbReference>
<name>A0A3P3VJU8_9GAMM</name>
<keyword evidence="7" id="KW-1185">Reference proteome</keyword>
<dbReference type="GO" id="GO:0009396">
    <property type="term" value="P:folic acid-containing compound biosynthetic process"/>
    <property type="evidence" value="ECO:0007669"/>
    <property type="project" value="TreeGrafter"/>
</dbReference>
<keyword evidence="3 4" id="KW-0067">ATP-binding</keyword>
<dbReference type="PANTHER" id="PTHR23407">
    <property type="entry name" value="ATPASE INHIBITOR/5-FORMYLTETRAHYDROFOLATE CYCLO-LIGASE"/>
    <property type="match status" value="1"/>
</dbReference>
<keyword evidence="2 4" id="KW-0547">Nucleotide-binding</keyword>
<dbReference type="RefSeq" id="WP_125017249.1">
    <property type="nucleotide sequence ID" value="NZ_QWEZ01000002.1"/>
</dbReference>
<dbReference type="EMBL" id="QWEZ01000002">
    <property type="protein sequence ID" value="RRJ82990.1"/>
    <property type="molecule type" value="Genomic_DNA"/>
</dbReference>
<evidence type="ECO:0000313" key="6">
    <source>
        <dbReference type="EMBL" id="RRJ82990.1"/>
    </source>
</evidence>